<dbReference type="Gene3D" id="1.10.630.10">
    <property type="entry name" value="Cytochrome P450"/>
    <property type="match status" value="1"/>
</dbReference>
<comment type="similarity">
    <text evidence="2 8">Belongs to the cytochrome P450 family.</text>
</comment>
<evidence type="ECO:0000256" key="10">
    <source>
        <dbReference type="SAM" id="Phobius"/>
    </source>
</evidence>
<dbReference type="OrthoDB" id="3934656at2759"/>
<name>A0A0D2JPR0_9EURO</name>
<organism evidence="11 12">
    <name type="scientific">Fonsecaea multimorphosa CBS 102226</name>
    <dbReference type="NCBI Taxonomy" id="1442371"/>
    <lineage>
        <taxon>Eukaryota</taxon>
        <taxon>Fungi</taxon>
        <taxon>Dikarya</taxon>
        <taxon>Ascomycota</taxon>
        <taxon>Pezizomycotina</taxon>
        <taxon>Eurotiomycetes</taxon>
        <taxon>Chaetothyriomycetidae</taxon>
        <taxon>Chaetothyriales</taxon>
        <taxon>Herpotrichiellaceae</taxon>
        <taxon>Fonsecaea</taxon>
    </lineage>
</organism>
<dbReference type="GO" id="GO:0005506">
    <property type="term" value="F:iron ion binding"/>
    <property type="evidence" value="ECO:0007669"/>
    <property type="project" value="InterPro"/>
</dbReference>
<dbReference type="VEuPathDB" id="FungiDB:Z520_11909"/>
<dbReference type="InterPro" id="IPR002401">
    <property type="entry name" value="Cyt_P450_E_grp-I"/>
</dbReference>
<evidence type="ECO:0000256" key="2">
    <source>
        <dbReference type="ARBA" id="ARBA00010617"/>
    </source>
</evidence>
<dbReference type="GO" id="GO:0016705">
    <property type="term" value="F:oxidoreductase activity, acting on paired donors, with incorporation or reduction of molecular oxygen"/>
    <property type="evidence" value="ECO:0007669"/>
    <property type="project" value="InterPro"/>
</dbReference>
<keyword evidence="10" id="KW-0472">Membrane</keyword>
<evidence type="ECO:0000256" key="8">
    <source>
        <dbReference type="RuleBase" id="RU000461"/>
    </source>
</evidence>
<dbReference type="InterPro" id="IPR050121">
    <property type="entry name" value="Cytochrome_P450_monoxygenase"/>
</dbReference>
<evidence type="ECO:0000313" key="12">
    <source>
        <dbReference type="Proteomes" id="UP000053411"/>
    </source>
</evidence>
<keyword evidence="4 8" id="KW-0560">Oxidoreductase</keyword>
<keyword evidence="7 8" id="KW-0349">Heme</keyword>
<proteinExistence type="inferred from homology"/>
<dbReference type="PROSITE" id="PS00086">
    <property type="entry name" value="CYTOCHROME_P450"/>
    <property type="match status" value="1"/>
</dbReference>
<keyword evidence="3 7" id="KW-0479">Metal-binding</keyword>
<dbReference type="Pfam" id="PF00067">
    <property type="entry name" value="p450"/>
    <property type="match status" value="1"/>
</dbReference>
<dbReference type="FunFam" id="1.10.630.10:FF:000050">
    <property type="entry name" value="Cytochrome P450 monooxygenase"/>
    <property type="match status" value="1"/>
</dbReference>
<feature type="binding site" description="axial binding residue" evidence="7">
    <location>
        <position position="473"/>
    </location>
    <ligand>
        <name>heme</name>
        <dbReference type="ChEBI" id="CHEBI:30413"/>
    </ligand>
    <ligandPart>
        <name>Fe</name>
        <dbReference type="ChEBI" id="CHEBI:18248"/>
    </ligandPart>
</feature>
<evidence type="ECO:0000256" key="4">
    <source>
        <dbReference type="ARBA" id="ARBA00023002"/>
    </source>
</evidence>
<dbReference type="GO" id="GO:0004497">
    <property type="term" value="F:monooxygenase activity"/>
    <property type="evidence" value="ECO:0007669"/>
    <property type="project" value="UniProtKB-KW"/>
</dbReference>
<dbReference type="Proteomes" id="UP000053411">
    <property type="component" value="Unassembled WGS sequence"/>
</dbReference>
<keyword evidence="6 8" id="KW-0503">Monooxygenase</keyword>
<dbReference type="InterPro" id="IPR001128">
    <property type="entry name" value="Cyt_P450"/>
</dbReference>
<dbReference type="PRINTS" id="PR00463">
    <property type="entry name" value="EP450I"/>
</dbReference>
<dbReference type="RefSeq" id="XP_016626557.1">
    <property type="nucleotide sequence ID" value="XM_016782396.1"/>
</dbReference>
<keyword evidence="10" id="KW-0812">Transmembrane</keyword>
<dbReference type="STRING" id="1442371.A0A0D2JPR0"/>
<protein>
    <recommendedName>
        <fullName evidence="13">Pisatin demethylase</fullName>
    </recommendedName>
</protein>
<evidence type="ECO:0000256" key="3">
    <source>
        <dbReference type="ARBA" id="ARBA00022723"/>
    </source>
</evidence>
<dbReference type="InterPro" id="IPR036396">
    <property type="entry name" value="Cyt_P450_sf"/>
</dbReference>
<sequence>MFPDQVADRMSHQLWWYLPVIIASFCVVRLAVNRYGTGINHIPGPMLASFTDLWRFFVVWGRRPELKHIQLHEKYGPLVRLGPRVVSVSDPAAIPIIYALNSGFVKSGFYPVQQTIAKGRRLYTMFSTTDEKFHAKLRRAVSNAYAMSTLVQFEPLVDSTTLAFLEQLEERFAGKTGPEGICDFSTWLQFYAFDVIGELTYSKRLGFVDRGADVDGIIGNLEWLLNYAAIVGQIPILDRVFLKNPLRLFASQIGLISSNTPVATFARNRIASRQDMEQAQEKPAAASDGKRARRDFLSRFTEAHRKDPEFITRERVLALTVANMFAGSDTTAISLRAVFYYLLNCPEDMESLMKELWAQRENGTFSDPNGLVNWNDVRELPYLSAVIKEALRCHPAVGLTLERVVPRQGVNICGKFIPGGTIVGCSAWTVHRDTLFGPNAESFRPRRWLEASPEQKRQMDNSLFSFGAGSHTCIGKNISLLEMYKLVPALLMKFEVPSGIPSLPDVLDADGSLQIEFADPTKPWKLHNAWFVKQSEFKVRLRRRK</sequence>
<dbReference type="PRINTS" id="PR00385">
    <property type="entry name" value="P450"/>
</dbReference>
<evidence type="ECO:0000256" key="6">
    <source>
        <dbReference type="ARBA" id="ARBA00023033"/>
    </source>
</evidence>
<dbReference type="InterPro" id="IPR017972">
    <property type="entry name" value="Cyt_P450_CS"/>
</dbReference>
<dbReference type="GO" id="GO:0020037">
    <property type="term" value="F:heme binding"/>
    <property type="evidence" value="ECO:0007669"/>
    <property type="project" value="InterPro"/>
</dbReference>
<dbReference type="SUPFAM" id="SSF48264">
    <property type="entry name" value="Cytochrome P450"/>
    <property type="match status" value="1"/>
</dbReference>
<gene>
    <name evidence="11" type="ORF">Z520_11909</name>
</gene>
<evidence type="ECO:0000256" key="9">
    <source>
        <dbReference type="SAM" id="MobiDB-lite"/>
    </source>
</evidence>
<dbReference type="CDD" id="cd11060">
    <property type="entry name" value="CYP57A1-like"/>
    <property type="match status" value="1"/>
</dbReference>
<dbReference type="GeneID" id="27717655"/>
<dbReference type="AlphaFoldDB" id="A0A0D2JPR0"/>
<dbReference type="PANTHER" id="PTHR24305">
    <property type="entry name" value="CYTOCHROME P450"/>
    <property type="match status" value="1"/>
</dbReference>
<dbReference type="PANTHER" id="PTHR24305:SF232">
    <property type="entry name" value="P450, PUTATIVE (EUROFUNG)-RELATED"/>
    <property type="match status" value="1"/>
</dbReference>
<evidence type="ECO:0000256" key="1">
    <source>
        <dbReference type="ARBA" id="ARBA00001971"/>
    </source>
</evidence>
<evidence type="ECO:0008006" key="13">
    <source>
        <dbReference type="Google" id="ProtNLM"/>
    </source>
</evidence>
<dbReference type="EMBL" id="KN848105">
    <property type="protein sequence ID" value="KIX92434.1"/>
    <property type="molecule type" value="Genomic_DNA"/>
</dbReference>
<comment type="cofactor">
    <cofactor evidence="1 7">
        <name>heme</name>
        <dbReference type="ChEBI" id="CHEBI:30413"/>
    </cofactor>
</comment>
<reference evidence="11 12" key="1">
    <citation type="submission" date="2015-01" db="EMBL/GenBank/DDBJ databases">
        <title>The Genome Sequence of Fonsecaea multimorphosa CBS 102226.</title>
        <authorList>
            <consortium name="The Broad Institute Genomics Platform"/>
            <person name="Cuomo C."/>
            <person name="de Hoog S."/>
            <person name="Gorbushina A."/>
            <person name="Stielow B."/>
            <person name="Teixiera M."/>
            <person name="Abouelleil A."/>
            <person name="Chapman S.B."/>
            <person name="Priest M."/>
            <person name="Young S.K."/>
            <person name="Wortman J."/>
            <person name="Nusbaum C."/>
            <person name="Birren B."/>
        </authorList>
    </citation>
    <scope>NUCLEOTIDE SEQUENCE [LARGE SCALE GENOMIC DNA]</scope>
    <source>
        <strain evidence="11 12">CBS 102226</strain>
    </source>
</reference>
<accession>A0A0D2JPR0</accession>
<evidence type="ECO:0000313" key="11">
    <source>
        <dbReference type="EMBL" id="KIX92434.1"/>
    </source>
</evidence>
<keyword evidence="12" id="KW-1185">Reference proteome</keyword>
<evidence type="ECO:0000256" key="5">
    <source>
        <dbReference type="ARBA" id="ARBA00023004"/>
    </source>
</evidence>
<evidence type="ECO:0000256" key="7">
    <source>
        <dbReference type="PIRSR" id="PIRSR602401-1"/>
    </source>
</evidence>
<keyword evidence="10" id="KW-1133">Transmembrane helix</keyword>
<feature type="region of interest" description="Disordered" evidence="9">
    <location>
        <begin position="273"/>
        <end position="292"/>
    </location>
</feature>
<keyword evidence="5 7" id="KW-0408">Iron</keyword>
<feature type="transmembrane region" description="Helical" evidence="10">
    <location>
        <begin position="14"/>
        <end position="32"/>
    </location>
</feature>